<dbReference type="InterPro" id="IPR003607">
    <property type="entry name" value="HD/PDEase_dom"/>
</dbReference>
<evidence type="ECO:0000256" key="5">
    <source>
        <dbReference type="ARBA" id="ARBA00004074"/>
    </source>
</evidence>
<feature type="domain" description="HD/PDEase" evidence="13">
    <location>
        <begin position="45"/>
        <end position="162"/>
    </location>
</feature>
<reference evidence="14 15" key="1">
    <citation type="journal article" name="Sci. Rep.">
        <title>Telomere-to-telomere assembled and centromere annotated genomes of the two main subspecies of the button mushroom Agaricus bisporus reveal especially polymorphic chromosome ends.</title>
        <authorList>
            <person name="Sonnenberg A.S.M."/>
            <person name="Sedaghat-Telgerd N."/>
            <person name="Lavrijssen B."/>
            <person name="Ohm R.A."/>
            <person name="Hendrickx P.M."/>
            <person name="Scholtmeijer K."/>
            <person name="Baars J.J.P."/>
            <person name="van Peer A."/>
        </authorList>
    </citation>
    <scope>NUCLEOTIDE SEQUENCE [LARGE SCALE GENOMIC DNA]</scope>
    <source>
        <strain evidence="14 15">H119_p4</strain>
    </source>
</reference>
<comment type="function">
    <text evidence="5">Catalyzes the dephosphorylation of the nucleoside 5'-monophosphates deoxyadenosine monophosphate (dAMP), deoxycytidine monophosphate (dCMP), deoxyguanosine monophosphate (dGMP) and deoxythymidine monophosphate (dTMP).</text>
</comment>
<dbReference type="GO" id="GO:0005737">
    <property type="term" value="C:cytoplasm"/>
    <property type="evidence" value="ECO:0007669"/>
    <property type="project" value="TreeGrafter"/>
</dbReference>
<evidence type="ECO:0000256" key="2">
    <source>
        <dbReference type="ARBA" id="ARBA00001936"/>
    </source>
</evidence>
<evidence type="ECO:0000256" key="12">
    <source>
        <dbReference type="ARBA" id="ARBA00023285"/>
    </source>
</evidence>
<evidence type="ECO:0000256" key="6">
    <source>
        <dbReference type="ARBA" id="ARBA00009999"/>
    </source>
</evidence>
<keyword evidence="9" id="KW-0479">Metal-binding</keyword>
<dbReference type="FunFam" id="1.10.3210.10:FF:000011">
    <property type="entry name" value="HD domain-containing protein 2"/>
    <property type="match status" value="1"/>
</dbReference>
<protein>
    <recommendedName>
        <fullName evidence="8">5'-deoxynucleotidase</fullName>
        <ecNumber evidence="8">3.1.3.89</ecNumber>
    </recommendedName>
</protein>
<dbReference type="SMART" id="SM00471">
    <property type="entry name" value="HDc"/>
    <property type="match status" value="1"/>
</dbReference>
<evidence type="ECO:0000256" key="4">
    <source>
        <dbReference type="ARBA" id="ARBA00001946"/>
    </source>
</evidence>
<keyword evidence="11" id="KW-0460">Magnesium</keyword>
<dbReference type="AlphaFoldDB" id="A0A8H7C8V4"/>
<dbReference type="InterPro" id="IPR006674">
    <property type="entry name" value="HD_domain"/>
</dbReference>
<organism evidence="14 15">
    <name type="scientific">Agaricus bisporus var. burnettii</name>
    <dbReference type="NCBI Taxonomy" id="192524"/>
    <lineage>
        <taxon>Eukaryota</taxon>
        <taxon>Fungi</taxon>
        <taxon>Dikarya</taxon>
        <taxon>Basidiomycota</taxon>
        <taxon>Agaricomycotina</taxon>
        <taxon>Agaricomycetes</taxon>
        <taxon>Agaricomycetidae</taxon>
        <taxon>Agaricales</taxon>
        <taxon>Agaricineae</taxon>
        <taxon>Agaricaceae</taxon>
        <taxon>Agaricus</taxon>
    </lineage>
</organism>
<gene>
    <name evidence="14" type="ORF">Agabi119p4_6671</name>
</gene>
<dbReference type="InterPro" id="IPR039356">
    <property type="entry name" value="YfbR/HDDC2"/>
</dbReference>
<dbReference type="EC" id="3.1.3.89" evidence="8"/>
<accession>A0A8H7C8V4</accession>
<evidence type="ECO:0000256" key="7">
    <source>
        <dbReference type="ARBA" id="ARBA00011738"/>
    </source>
</evidence>
<evidence type="ECO:0000256" key="3">
    <source>
        <dbReference type="ARBA" id="ARBA00001941"/>
    </source>
</evidence>
<keyword evidence="10" id="KW-0378">Hydrolase</keyword>
<dbReference type="Proteomes" id="UP000629468">
    <property type="component" value="Unassembled WGS sequence"/>
</dbReference>
<evidence type="ECO:0000256" key="8">
    <source>
        <dbReference type="ARBA" id="ARBA00012964"/>
    </source>
</evidence>
<evidence type="ECO:0000256" key="9">
    <source>
        <dbReference type="ARBA" id="ARBA00022723"/>
    </source>
</evidence>
<evidence type="ECO:0000259" key="13">
    <source>
        <dbReference type="SMART" id="SM00471"/>
    </source>
</evidence>
<comment type="cofactor">
    <cofactor evidence="2">
        <name>Mn(2+)</name>
        <dbReference type="ChEBI" id="CHEBI:29035"/>
    </cofactor>
</comment>
<dbReference type="EMBL" id="JABXXO010000009">
    <property type="protein sequence ID" value="KAF7770697.1"/>
    <property type="molecule type" value="Genomic_DNA"/>
</dbReference>
<comment type="catalytic activity">
    <reaction evidence="1">
        <text>a 2'-deoxyribonucleoside 5'-phosphate + H2O = a 2'-deoxyribonucleoside + phosphate</text>
        <dbReference type="Rhea" id="RHEA:36167"/>
        <dbReference type="ChEBI" id="CHEBI:15377"/>
        <dbReference type="ChEBI" id="CHEBI:18274"/>
        <dbReference type="ChEBI" id="CHEBI:43474"/>
        <dbReference type="ChEBI" id="CHEBI:65317"/>
        <dbReference type="EC" id="3.1.3.89"/>
    </reaction>
</comment>
<dbReference type="Pfam" id="PF13023">
    <property type="entry name" value="HD_3"/>
    <property type="match status" value="1"/>
</dbReference>
<comment type="cofactor">
    <cofactor evidence="4">
        <name>Mg(2+)</name>
        <dbReference type="ChEBI" id="CHEBI:18420"/>
    </cofactor>
</comment>
<dbReference type="GO" id="GO:0046872">
    <property type="term" value="F:metal ion binding"/>
    <property type="evidence" value="ECO:0007669"/>
    <property type="project" value="UniProtKB-KW"/>
</dbReference>
<keyword evidence="12" id="KW-0170">Cobalt</keyword>
<comment type="subunit">
    <text evidence="7">Homodimer.</text>
</comment>
<dbReference type="Gene3D" id="1.10.3210.10">
    <property type="entry name" value="Hypothetical protein af1432"/>
    <property type="match status" value="1"/>
</dbReference>
<dbReference type="PANTHER" id="PTHR11845:SF13">
    <property type="entry name" value="5'-DEOXYNUCLEOTIDASE HDDC2"/>
    <property type="match status" value="1"/>
</dbReference>
<evidence type="ECO:0000313" key="14">
    <source>
        <dbReference type="EMBL" id="KAF7770697.1"/>
    </source>
</evidence>
<comment type="caution">
    <text evidence="14">The sequence shown here is derived from an EMBL/GenBank/DDBJ whole genome shotgun (WGS) entry which is preliminary data.</text>
</comment>
<evidence type="ECO:0000256" key="11">
    <source>
        <dbReference type="ARBA" id="ARBA00022842"/>
    </source>
</evidence>
<evidence type="ECO:0000313" key="15">
    <source>
        <dbReference type="Proteomes" id="UP000629468"/>
    </source>
</evidence>
<comment type="similarity">
    <text evidence="6">Belongs to the HDDC2 family.</text>
</comment>
<dbReference type="PANTHER" id="PTHR11845">
    <property type="entry name" value="5'-DEOXYNUCLEOTIDASE HDDC2"/>
    <property type="match status" value="1"/>
</dbReference>
<comment type="cofactor">
    <cofactor evidence="3">
        <name>Co(2+)</name>
        <dbReference type="ChEBI" id="CHEBI:48828"/>
    </cofactor>
</comment>
<evidence type="ECO:0000256" key="1">
    <source>
        <dbReference type="ARBA" id="ARBA00001638"/>
    </source>
</evidence>
<dbReference type="GO" id="GO:0009159">
    <property type="term" value="P:deoxyribonucleoside monophosphate catabolic process"/>
    <property type="evidence" value="ECO:0007669"/>
    <property type="project" value="UniProtKB-ARBA"/>
</dbReference>
<dbReference type="SUPFAM" id="SSF109604">
    <property type="entry name" value="HD-domain/PDEase-like"/>
    <property type="match status" value="1"/>
</dbReference>
<name>A0A8H7C8V4_AGABI</name>
<proteinExistence type="inferred from homology"/>
<evidence type="ECO:0000256" key="10">
    <source>
        <dbReference type="ARBA" id="ARBA00022801"/>
    </source>
</evidence>
<dbReference type="GO" id="GO:0002953">
    <property type="term" value="F:5'-deoxynucleotidase activity"/>
    <property type="evidence" value="ECO:0007669"/>
    <property type="project" value="UniProtKB-EC"/>
</dbReference>
<sequence>MSQRTFPPLYSPSGDVSTDRLAFIHILERLKTQKRTGWINNGIPDAESISDHMYRMAVLAMCSSDISLDISKCVMMCIVHDLAEAQVGDIAPKEGISKDKKQQLESEAMHNFVHDMLHDSPAAQRIQALWHEYEQGQTPEAKFVKDLDRFEMASQALEYEKRHGKPLQPFFDSSIPKLNHPEIKQWGSDLLAERSSYHESSNMISNNLATSTNVS</sequence>